<dbReference type="RefSeq" id="WP_200672218.1">
    <property type="nucleotide sequence ID" value="NZ_JACWCW010000111.1"/>
</dbReference>
<protein>
    <submittedName>
        <fullName evidence="1">Damage-inducible mutagenesis protein</fullName>
    </submittedName>
</protein>
<comment type="caution">
    <text evidence="1">The sequence shown here is derived from an EMBL/GenBank/DDBJ whole genome shotgun (WGS) entry which is preliminary data.</text>
</comment>
<gene>
    <name evidence="1" type="ORF">PUR21_27350</name>
</gene>
<dbReference type="SUPFAM" id="SSF52540">
    <property type="entry name" value="P-loop containing nucleoside triphosphate hydrolases"/>
    <property type="match status" value="1"/>
</dbReference>
<proteinExistence type="predicted"/>
<dbReference type="InterPro" id="IPR027417">
    <property type="entry name" value="P-loop_NTPase"/>
</dbReference>
<dbReference type="PIRSF" id="PIRSF034285">
    <property type="entry name" value="UCP034285"/>
    <property type="match status" value="1"/>
</dbReference>
<dbReference type="EMBL" id="JAQYXL010000001">
    <property type="protein sequence ID" value="MEN3231300.1"/>
    <property type="molecule type" value="Genomic_DNA"/>
</dbReference>
<evidence type="ECO:0000313" key="2">
    <source>
        <dbReference type="Proteomes" id="UP001404845"/>
    </source>
</evidence>
<accession>A0ABU9ZJW6</accession>
<dbReference type="Gene3D" id="3.40.50.300">
    <property type="entry name" value="P-loop containing nucleotide triphosphate hydrolases"/>
    <property type="match status" value="1"/>
</dbReference>
<keyword evidence="2" id="KW-1185">Reference proteome</keyword>
<organism evidence="1 2">
    <name type="scientific">Methylorubrum rhodesianum</name>
    <dbReference type="NCBI Taxonomy" id="29427"/>
    <lineage>
        <taxon>Bacteria</taxon>
        <taxon>Pseudomonadati</taxon>
        <taxon>Pseudomonadota</taxon>
        <taxon>Alphaproteobacteria</taxon>
        <taxon>Hyphomicrobiales</taxon>
        <taxon>Methylobacteriaceae</taxon>
        <taxon>Methylorubrum</taxon>
    </lineage>
</organism>
<evidence type="ECO:0000313" key="1">
    <source>
        <dbReference type="EMBL" id="MEN3231300.1"/>
    </source>
</evidence>
<name>A0ABU9ZJW6_9HYPH</name>
<dbReference type="Proteomes" id="UP001404845">
    <property type="component" value="Unassembled WGS sequence"/>
</dbReference>
<dbReference type="InterPro" id="IPR017026">
    <property type="entry name" value="ImuA"/>
</dbReference>
<sequence length="261" mass="27656">MPPPRSPDAPTLAELRRLTEPAGLGAGSGAGTEAVPTLPFGVAELDAALPGGGLARGALHQIHEGGPRGRYAATAVLFAGGILARLDGPVLWCLHSRDLFAPALARVGLHPDRVVYCETWRDAEVLPAMEEGLRHRGLAGVVGELTRMTLTPSRRLQLAAEGSGVTALVVHRLCAGEAADPEPSAARTRWRVAPAPSDSMNRRTDRHIGRPRWRLELQRSRGGSPGAWIVEACDAQGRLAVPAGLADRPAAPERVQRRAAR</sequence>
<reference evidence="1 2" key="1">
    <citation type="journal article" date="2023" name="PLoS ONE">
        <title>Complete genome assembly of Hawai'i environmental nontuberculous mycobacteria reveals unexpected co-isolation with methylobacteria.</title>
        <authorList>
            <person name="Hendrix J."/>
            <person name="Epperson L.E."/>
            <person name="Tong E.I."/>
            <person name="Chan Y.L."/>
            <person name="Hasan N.A."/>
            <person name="Dawrs S.N."/>
            <person name="Norton G.J."/>
            <person name="Virdi R."/>
            <person name="Crooks J.L."/>
            <person name="Chan E.D."/>
            <person name="Honda J.R."/>
            <person name="Strong M."/>
        </authorList>
    </citation>
    <scope>NUCLEOTIDE SEQUENCE [LARGE SCALE GENOMIC DNA]</scope>
    <source>
        <strain evidence="1 2">NJH_HI01</strain>
    </source>
</reference>